<comment type="caution">
    <text evidence="12">The sequence shown here is derived from an EMBL/GenBank/DDBJ whole genome shotgun (WGS) entry which is preliminary data.</text>
</comment>
<sequence length="419" mass="45548">MGFNLGARQRLTATIAIYFAFFASELAVGLHTRSLALTADAFHYMNDLIGLIVALVALIVRDRGRPLRGPFSFGWQRAPVIGAFFNGAFLLALGVSIFFQSVERFIGTPLAQVDDTRSMLIMGCVGLALNIIAITLLHQHQGHGHCHGHAHHNAGDLAPSDSSSIEPEEALANSLYRHLHGEHRHFKQQQNAAPKRDLGMLGVLIHVLCDALNNLGVILAAVLMAYTTSASRFYADPAVSMGISLMILLSAYPLVKDSGAILLQGAPRGLDVQDVQEDLEMIPGIESVHELHIWQLTEEKTIATAHLVITDPDLSTFILRAKIIQQCLHAHGIHSSTLQHEFLPEERAAVCRGQGRRPPCQMVCSTECENMGCCVGISDADEVQEGRPSTPVKDAALESSSSLYDDSSVSTDRLKDLTK</sequence>
<evidence type="ECO:0000259" key="10">
    <source>
        <dbReference type="Pfam" id="PF01545"/>
    </source>
</evidence>
<evidence type="ECO:0000256" key="1">
    <source>
        <dbReference type="ARBA" id="ARBA00004141"/>
    </source>
</evidence>
<evidence type="ECO:0000256" key="9">
    <source>
        <dbReference type="SAM" id="Phobius"/>
    </source>
</evidence>
<evidence type="ECO:0000313" key="13">
    <source>
        <dbReference type="Proteomes" id="UP001275084"/>
    </source>
</evidence>
<dbReference type="InterPro" id="IPR027470">
    <property type="entry name" value="Cation_efflux_CTD"/>
</dbReference>
<feature type="transmembrane region" description="Helical" evidence="9">
    <location>
        <begin position="198"/>
        <end position="226"/>
    </location>
</feature>
<dbReference type="PANTHER" id="PTHR45820:SF5">
    <property type="entry name" value="DIFFUSION FACILITATOR FAMILY METAL ION TRANSPORTER, PUTATIVE-RELATED"/>
    <property type="match status" value="1"/>
</dbReference>
<dbReference type="Proteomes" id="UP001275084">
    <property type="component" value="Unassembled WGS sequence"/>
</dbReference>
<name>A0AAJ0HIL4_9PEZI</name>
<keyword evidence="5" id="KW-0862">Zinc</keyword>
<comment type="subcellular location">
    <subcellularLocation>
        <location evidence="1">Membrane</location>
        <topology evidence="1">Multi-pass membrane protein</topology>
    </subcellularLocation>
</comment>
<keyword evidence="3" id="KW-0813">Transport</keyword>
<evidence type="ECO:0000256" key="6">
    <source>
        <dbReference type="ARBA" id="ARBA00022989"/>
    </source>
</evidence>
<dbReference type="Gene3D" id="1.20.1510.10">
    <property type="entry name" value="Cation efflux protein transmembrane domain"/>
    <property type="match status" value="1"/>
</dbReference>
<organism evidence="12 13">
    <name type="scientific">Lasiosphaeria hispida</name>
    <dbReference type="NCBI Taxonomy" id="260671"/>
    <lineage>
        <taxon>Eukaryota</taxon>
        <taxon>Fungi</taxon>
        <taxon>Dikarya</taxon>
        <taxon>Ascomycota</taxon>
        <taxon>Pezizomycotina</taxon>
        <taxon>Sordariomycetes</taxon>
        <taxon>Sordariomycetidae</taxon>
        <taxon>Sordariales</taxon>
        <taxon>Lasiosphaeriaceae</taxon>
        <taxon>Lasiosphaeria</taxon>
    </lineage>
</organism>
<keyword evidence="13" id="KW-1185">Reference proteome</keyword>
<feature type="transmembrane region" description="Helical" evidence="9">
    <location>
        <begin position="80"/>
        <end position="99"/>
    </location>
</feature>
<dbReference type="GO" id="GO:0016020">
    <property type="term" value="C:membrane"/>
    <property type="evidence" value="ECO:0007669"/>
    <property type="project" value="UniProtKB-SubCell"/>
</dbReference>
<evidence type="ECO:0000256" key="4">
    <source>
        <dbReference type="ARBA" id="ARBA00022692"/>
    </source>
</evidence>
<evidence type="ECO:0000259" key="11">
    <source>
        <dbReference type="Pfam" id="PF16916"/>
    </source>
</evidence>
<evidence type="ECO:0000256" key="2">
    <source>
        <dbReference type="ARBA" id="ARBA00008873"/>
    </source>
</evidence>
<keyword evidence="7 9" id="KW-0472">Membrane</keyword>
<dbReference type="SUPFAM" id="SSF161111">
    <property type="entry name" value="Cation efflux protein transmembrane domain-like"/>
    <property type="match status" value="1"/>
</dbReference>
<dbReference type="Pfam" id="PF01545">
    <property type="entry name" value="Cation_efflux"/>
    <property type="match status" value="1"/>
</dbReference>
<evidence type="ECO:0000256" key="3">
    <source>
        <dbReference type="ARBA" id="ARBA00022448"/>
    </source>
</evidence>
<dbReference type="Pfam" id="PF16916">
    <property type="entry name" value="ZT_dimer"/>
    <property type="match status" value="1"/>
</dbReference>
<dbReference type="AlphaFoldDB" id="A0AAJ0HIL4"/>
<feature type="transmembrane region" description="Helical" evidence="9">
    <location>
        <begin position="238"/>
        <end position="255"/>
    </location>
</feature>
<dbReference type="InterPro" id="IPR002524">
    <property type="entry name" value="Cation_efflux"/>
</dbReference>
<dbReference type="GO" id="GO:0005385">
    <property type="term" value="F:zinc ion transmembrane transporter activity"/>
    <property type="evidence" value="ECO:0007669"/>
    <property type="project" value="TreeGrafter"/>
</dbReference>
<feature type="compositionally biased region" description="Low complexity" evidence="8">
    <location>
        <begin position="399"/>
        <end position="411"/>
    </location>
</feature>
<dbReference type="InterPro" id="IPR058533">
    <property type="entry name" value="Cation_efflux_TM"/>
</dbReference>
<reference evidence="12" key="2">
    <citation type="submission" date="2023-06" db="EMBL/GenBank/DDBJ databases">
        <authorList>
            <consortium name="Lawrence Berkeley National Laboratory"/>
            <person name="Haridas S."/>
            <person name="Hensen N."/>
            <person name="Bonometti L."/>
            <person name="Westerberg I."/>
            <person name="Brannstrom I.O."/>
            <person name="Guillou S."/>
            <person name="Cros-Aarteil S."/>
            <person name="Calhoun S."/>
            <person name="Kuo A."/>
            <person name="Mondo S."/>
            <person name="Pangilinan J."/>
            <person name="Riley R."/>
            <person name="Labutti K."/>
            <person name="Andreopoulos B."/>
            <person name="Lipzen A."/>
            <person name="Chen C."/>
            <person name="Yanf M."/>
            <person name="Daum C."/>
            <person name="Ng V."/>
            <person name="Clum A."/>
            <person name="Steindorff A."/>
            <person name="Ohm R."/>
            <person name="Martin F."/>
            <person name="Silar P."/>
            <person name="Natvig D."/>
            <person name="Lalanne C."/>
            <person name="Gautier V."/>
            <person name="Ament-Velasquez S.L."/>
            <person name="Kruys A."/>
            <person name="Hutchinson M.I."/>
            <person name="Powell A.J."/>
            <person name="Barry K."/>
            <person name="Miller A.N."/>
            <person name="Grigoriev I.V."/>
            <person name="Debuchy R."/>
            <person name="Gladieux P."/>
            <person name="Thoren M.H."/>
            <person name="Johannesson H."/>
        </authorList>
    </citation>
    <scope>NUCLEOTIDE SEQUENCE</scope>
    <source>
        <strain evidence="12">CBS 955.72</strain>
    </source>
</reference>
<dbReference type="PANTHER" id="PTHR45820">
    <property type="entry name" value="FI23527P1"/>
    <property type="match status" value="1"/>
</dbReference>
<feature type="region of interest" description="Disordered" evidence="8">
    <location>
        <begin position="383"/>
        <end position="419"/>
    </location>
</feature>
<dbReference type="GO" id="GO:0006882">
    <property type="term" value="P:intracellular zinc ion homeostasis"/>
    <property type="evidence" value="ECO:0007669"/>
    <property type="project" value="TreeGrafter"/>
</dbReference>
<comment type="similarity">
    <text evidence="2">Belongs to the cation diffusion facilitator (CDF) transporter (TC 2.A.4) family. SLC30A subfamily.</text>
</comment>
<evidence type="ECO:0000256" key="5">
    <source>
        <dbReference type="ARBA" id="ARBA00022833"/>
    </source>
</evidence>
<feature type="transmembrane region" description="Helical" evidence="9">
    <location>
        <begin position="42"/>
        <end position="60"/>
    </location>
</feature>
<keyword evidence="4 9" id="KW-0812">Transmembrane</keyword>
<dbReference type="InterPro" id="IPR027469">
    <property type="entry name" value="Cation_efflux_TMD_sf"/>
</dbReference>
<feature type="transmembrane region" description="Helical" evidence="9">
    <location>
        <begin position="12"/>
        <end position="30"/>
    </location>
</feature>
<protein>
    <submittedName>
        <fullName evidence="12">Cation efflux family protein</fullName>
    </submittedName>
</protein>
<keyword evidence="6 9" id="KW-1133">Transmembrane helix</keyword>
<accession>A0AAJ0HIL4</accession>
<evidence type="ECO:0000256" key="7">
    <source>
        <dbReference type="ARBA" id="ARBA00023136"/>
    </source>
</evidence>
<evidence type="ECO:0000256" key="8">
    <source>
        <dbReference type="SAM" id="MobiDB-lite"/>
    </source>
</evidence>
<proteinExistence type="inferred from homology"/>
<dbReference type="NCBIfam" id="TIGR01297">
    <property type="entry name" value="CDF"/>
    <property type="match status" value="1"/>
</dbReference>
<feature type="transmembrane region" description="Helical" evidence="9">
    <location>
        <begin position="119"/>
        <end position="137"/>
    </location>
</feature>
<feature type="domain" description="Cation efflux protein transmembrane" evidence="10">
    <location>
        <begin position="12"/>
        <end position="263"/>
    </location>
</feature>
<dbReference type="EMBL" id="JAUIQD010000004">
    <property type="protein sequence ID" value="KAK3353115.1"/>
    <property type="molecule type" value="Genomic_DNA"/>
</dbReference>
<gene>
    <name evidence="12" type="ORF">B0T25DRAFT_202179</name>
</gene>
<feature type="domain" description="Cation efflux protein cytoplasmic" evidence="11">
    <location>
        <begin position="267"/>
        <end position="339"/>
    </location>
</feature>
<evidence type="ECO:0000313" key="12">
    <source>
        <dbReference type="EMBL" id="KAK3353115.1"/>
    </source>
</evidence>
<reference evidence="12" key="1">
    <citation type="journal article" date="2023" name="Mol. Phylogenet. Evol.">
        <title>Genome-scale phylogeny and comparative genomics of the fungal order Sordariales.</title>
        <authorList>
            <person name="Hensen N."/>
            <person name="Bonometti L."/>
            <person name="Westerberg I."/>
            <person name="Brannstrom I.O."/>
            <person name="Guillou S."/>
            <person name="Cros-Aarteil S."/>
            <person name="Calhoun S."/>
            <person name="Haridas S."/>
            <person name="Kuo A."/>
            <person name="Mondo S."/>
            <person name="Pangilinan J."/>
            <person name="Riley R."/>
            <person name="LaButti K."/>
            <person name="Andreopoulos B."/>
            <person name="Lipzen A."/>
            <person name="Chen C."/>
            <person name="Yan M."/>
            <person name="Daum C."/>
            <person name="Ng V."/>
            <person name="Clum A."/>
            <person name="Steindorff A."/>
            <person name="Ohm R.A."/>
            <person name="Martin F."/>
            <person name="Silar P."/>
            <person name="Natvig D.O."/>
            <person name="Lalanne C."/>
            <person name="Gautier V."/>
            <person name="Ament-Velasquez S.L."/>
            <person name="Kruys A."/>
            <person name="Hutchinson M.I."/>
            <person name="Powell A.J."/>
            <person name="Barry K."/>
            <person name="Miller A.N."/>
            <person name="Grigoriev I.V."/>
            <person name="Debuchy R."/>
            <person name="Gladieux P."/>
            <person name="Hiltunen Thoren M."/>
            <person name="Johannesson H."/>
        </authorList>
    </citation>
    <scope>NUCLEOTIDE SEQUENCE</scope>
    <source>
        <strain evidence="12">CBS 955.72</strain>
    </source>
</reference>